<organism evidence="4 5">
    <name type="scientific">Dokdonella fugitiva</name>
    <dbReference type="NCBI Taxonomy" id="328517"/>
    <lineage>
        <taxon>Bacteria</taxon>
        <taxon>Pseudomonadati</taxon>
        <taxon>Pseudomonadota</taxon>
        <taxon>Gammaproteobacteria</taxon>
        <taxon>Lysobacterales</taxon>
        <taxon>Rhodanobacteraceae</taxon>
        <taxon>Dokdonella</taxon>
    </lineage>
</organism>
<dbReference type="GO" id="GO:0097163">
    <property type="term" value="F:sulfur carrier activity"/>
    <property type="evidence" value="ECO:0007669"/>
    <property type="project" value="UniProtKB-UniRule"/>
</dbReference>
<keyword evidence="5" id="KW-1185">Reference proteome</keyword>
<dbReference type="PIRSF" id="PIRSF015626">
    <property type="entry name" value="FdhD"/>
    <property type="match status" value="1"/>
</dbReference>
<dbReference type="HAMAP" id="MF_00187">
    <property type="entry name" value="FdhD"/>
    <property type="match status" value="1"/>
</dbReference>
<dbReference type="AlphaFoldDB" id="A0A4R2ICI2"/>
<dbReference type="PANTHER" id="PTHR30592:SF1">
    <property type="entry name" value="SULFUR CARRIER PROTEIN FDHD"/>
    <property type="match status" value="1"/>
</dbReference>
<dbReference type="InterPro" id="IPR003786">
    <property type="entry name" value="FdhD"/>
</dbReference>
<evidence type="ECO:0000313" key="5">
    <source>
        <dbReference type="Proteomes" id="UP000294862"/>
    </source>
</evidence>
<reference evidence="4 5" key="1">
    <citation type="journal article" date="2015" name="Stand. Genomic Sci.">
        <title>Genomic Encyclopedia of Bacterial and Archaeal Type Strains, Phase III: the genomes of soil and plant-associated and newly described type strains.</title>
        <authorList>
            <person name="Whitman W.B."/>
            <person name="Woyke T."/>
            <person name="Klenk H.P."/>
            <person name="Zhou Y."/>
            <person name="Lilburn T.G."/>
            <person name="Beck B.J."/>
            <person name="De Vos P."/>
            <person name="Vandamme P."/>
            <person name="Eisen J.A."/>
            <person name="Garrity G."/>
            <person name="Hugenholtz P."/>
            <person name="Kyrpides N.C."/>
        </authorList>
    </citation>
    <scope>NUCLEOTIDE SEQUENCE [LARGE SCALE GENOMIC DNA]</scope>
    <source>
        <strain evidence="4 5">A3</strain>
    </source>
</reference>
<dbReference type="GO" id="GO:0006777">
    <property type="term" value="P:Mo-molybdopterin cofactor biosynthetic process"/>
    <property type="evidence" value="ECO:0007669"/>
    <property type="project" value="UniProtKB-UniRule"/>
</dbReference>
<evidence type="ECO:0000313" key="4">
    <source>
        <dbReference type="EMBL" id="TCO41218.1"/>
    </source>
</evidence>
<dbReference type="GO" id="GO:0016783">
    <property type="term" value="F:sulfurtransferase activity"/>
    <property type="evidence" value="ECO:0007669"/>
    <property type="project" value="InterPro"/>
</dbReference>
<dbReference type="PANTHER" id="PTHR30592">
    <property type="entry name" value="FORMATE DEHYDROGENASE"/>
    <property type="match status" value="1"/>
</dbReference>
<dbReference type="Gene3D" id="3.10.20.10">
    <property type="match status" value="1"/>
</dbReference>
<dbReference type="NCBIfam" id="TIGR00129">
    <property type="entry name" value="fdhD_narQ"/>
    <property type="match status" value="1"/>
</dbReference>
<keyword evidence="2 3" id="KW-0501">Molybdenum cofactor biosynthesis</keyword>
<proteinExistence type="inferred from homology"/>
<dbReference type="SUPFAM" id="SSF53927">
    <property type="entry name" value="Cytidine deaminase-like"/>
    <property type="match status" value="1"/>
</dbReference>
<comment type="caution">
    <text evidence="4">The sequence shown here is derived from an EMBL/GenBank/DDBJ whole genome shotgun (WGS) entry which is preliminary data.</text>
</comment>
<name>A0A4R2ICI2_9GAMM</name>
<comment type="similarity">
    <text evidence="3">Belongs to the FdhD family.</text>
</comment>
<gene>
    <name evidence="3" type="primary">fdhD</name>
    <name evidence="4" type="ORF">EV148_103138</name>
</gene>
<evidence type="ECO:0000256" key="1">
    <source>
        <dbReference type="ARBA" id="ARBA00022490"/>
    </source>
</evidence>
<dbReference type="RefSeq" id="WP_131995946.1">
    <property type="nucleotide sequence ID" value="NZ_JACGXM010000004.1"/>
</dbReference>
<dbReference type="GO" id="GO:0005737">
    <property type="term" value="C:cytoplasm"/>
    <property type="evidence" value="ECO:0007669"/>
    <property type="project" value="UniProtKB-SubCell"/>
</dbReference>
<evidence type="ECO:0000256" key="2">
    <source>
        <dbReference type="ARBA" id="ARBA00023150"/>
    </source>
</evidence>
<dbReference type="OrthoDB" id="3197277at2"/>
<dbReference type="EMBL" id="SLWQ01000003">
    <property type="protein sequence ID" value="TCO41218.1"/>
    <property type="molecule type" value="Genomic_DNA"/>
</dbReference>
<protein>
    <recommendedName>
        <fullName evidence="3">Sulfur carrier protein FdhD</fullName>
    </recommendedName>
</protein>
<comment type="caution">
    <text evidence="3">Lacks conserved residue(s) required for the propagation of feature annotation.</text>
</comment>
<sequence>MPFVAETRAGFVQRPVARMRAGVLERADDRIAEEVPVALVYNERPHVVMMATPCDLDDFALGFSLSEGIVANAPELDVAATRTLLEGIEIQLRVPAARAAALEQRKRNLTGRSGCGLCGAQALEDALRQPQPVADGPRIAAHALSRALAALQARQALAAATGATHAAGWAGVDGELVLLREDVGRHNALDKLLGALVRSGLDVRDGFAVVTSRASYEMVQKAATLGVGLLAAISAPTALAIQLAAQANLTLVGFARGDSHVAYAHAGRIIGMEDAGA</sequence>
<comment type="subcellular location">
    <subcellularLocation>
        <location evidence="3">Cytoplasm</location>
    </subcellularLocation>
</comment>
<keyword evidence="1 3" id="KW-0963">Cytoplasm</keyword>
<feature type="active site" description="Cysteine persulfide intermediate" evidence="3">
    <location>
        <position position="115"/>
    </location>
</feature>
<comment type="function">
    <text evidence="3">Required for formate dehydrogenase (FDH) activity. Acts as a sulfur carrier protein that transfers sulfur from IscS to the molybdenum cofactor prior to its insertion into FDH.</text>
</comment>
<evidence type="ECO:0000256" key="3">
    <source>
        <dbReference type="HAMAP-Rule" id="MF_00187"/>
    </source>
</evidence>
<accession>A0A4R2ICI2</accession>
<dbReference type="Gene3D" id="3.40.140.10">
    <property type="entry name" value="Cytidine Deaminase, domain 2"/>
    <property type="match status" value="1"/>
</dbReference>
<dbReference type="InterPro" id="IPR016193">
    <property type="entry name" value="Cytidine_deaminase-like"/>
</dbReference>
<dbReference type="Proteomes" id="UP000294862">
    <property type="component" value="Unassembled WGS sequence"/>
</dbReference>
<dbReference type="Pfam" id="PF02634">
    <property type="entry name" value="FdhD-NarQ"/>
    <property type="match status" value="1"/>
</dbReference>